<sequence length="163" mass="18473">MGPVSRPGPETEVFNSRTKIGIGDQMFKKQRINSHQRNNRNKREKFHIQAGGAVSGRKRSYKTDDEEKKGESAHSTGSALMEKDSIQLTFIRRTLAWTRIFTGIPDVPQYNALSFSRKTTTLLLEAQSSNPICNCKECKDLDNTKAELKMAVPEKYRSRSSAY</sequence>
<organism evidence="2 3">
    <name type="scientific">Eumeta variegata</name>
    <name type="common">Bagworm moth</name>
    <name type="synonym">Eumeta japonica</name>
    <dbReference type="NCBI Taxonomy" id="151549"/>
    <lineage>
        <taxon>Eukaryota</taxon>
        <taxon>Metazoa</taxon>
        <taxon>Ecdysozoa</taxon>
        <taxon>Arthropoda</taxon>
        <taxon>Hexapoda</taxon>
        <taxon>Insecta</taxon>
        <taxon>Pterygota</taxon>
        <taxon>Neoptera</taxon>
        <taxon>Endopterygota</taxon>
        <taxon>Lepidoptera</taxon>
        <taxon>Glossata</taxon>
        <taxon>Ditrysia</taxon>
        <taxon>Tineoidea</taxon>
        <taxon>Psychidae</taxon>
        <taxon>Oiketicinae</taxon>
        <taxon>Eumeta</taxon>
    </lineage>
</organism>
<feature type="region of interest" description="Disordered" evidence="1">
    <location>
        <begin position="1"/>
        <end position="79"/>
    </location>
</feature>
<gene>
    <name evidence="2" type="ORF">EVAR_88010_1</name>
</gene>
<protein>
    <submittedName>
        <fullName evidence="2">Uncharacterized protein</fullName>
    </submittedName>
</protein>
<evidence type="ECO:0000256" key="1">
    <source>
        <dbReference type="SAM" id="MobiDB-lite"/>
    </source>
</evidence>
<reference evidence="2 3" key="1">
    <citation type="journal article" date="2019" name="Commun. Biol.">
        <title>The bagworm genome reveals a unique fibroin gene that provides high tensile strength.</title>
        <authorList>
            <person name="Kono N."/>
            <person name="Nakamura H."/>
            <person name="Ohtoshi R."/>
            <person name="Tomita M."/>
            <person name="Numata K."/>
            <person name="Arakawa K."/>
        </authorList>
    </citation>
    <scope>NUCLEOTIDE SEQUENCE [LARGE SCALE GENOMIC DNA]</scope>
</reference>
<comment type="caution">
    <text evidence="2">The sequence shown here is derived from an EMBL/GenBank/DDBJ whole genome shotgun (WGS) entry which is preliminary data.</text>
</comment>
<dbReference type="AlphaFoldDB" id="A0A4C1VD23"/>
<feature type="compositionally biased region" description="Basic residues" evidence="1">
    <location>
        <begin position="28"/>
        <end position="45"/>
    </location>
</feature>
<dbReference type="Proteomes" id="UP000299102">
    <property type="component" value="Unassembled WGS sequence"/>
</dbReference>
<evidence type="ECO:0000313" key="2">
    <source>
        <dbReference type="EMBL" id="GBP36430.1"/>
    </source>
</evidence>
<dbReference type="EMBL" id="BGZK01000318">
    <property type="protein sequence ID" value="GBP36430.1"/>
    <property type="molecule type" value="Genomic_DNA"/>
</dbReference>
<accession>A0A4C1VD23</accession>
<name>A0A4C1VD23_EUMVA</name>
<evidence type="ECO:0000313" key="3">
    <source>
        <dbReference type="Proteomes" id="UP000299102"/>
    </source>
</evidence>
<keyword evidence="3" id="KW-1185">Reference proteome</keyword>
<feature type="compositionally biased region" description="Basic and acidic residues" evidence="1">
    <location>
        <begin position="61"/>
        <end position="72"/>
    </location>
</feature>
<proteinExistence type="predicted"/>